<keyword evidence="1" id="KW-1133">Transmembrane helix</keyword>
<keyword evidence="3" id="KW-1185">Reference proteome</keyword>
<proteinExistence type="predicted"/>
<protein>
    <submittedName>
        <fullName evidence="2">Uncharacterized protein</fullName>
    </submittedName>
</protein>
<feature type="transmembrane region" description="Helical" evidence="1">
    <location>
        <begin position="6"/>
        <end position="29"/>
    </location>
</feature>
<sequence>HAPPPPPAFFLAALSTFLAFFSAFLTFFFSSRVTLDLGSGSGARGTPRATRAASSSSLSSAFRFLMVAILSRLVETSDPGPRLDIGLGFEVRHRVGCWELRGAGSVSISFASGFGRVG</sequence>
<dbReference type="EMBL" id="MU838997">
    <property type="protein sequence ID" value="KAK1772261.1"/>
    <property type="molecule type" value="Genomic_DNA"/>
</dbReference>
<dbReference type="GeneID" id="85314547"/>
<feature type="non-terminal residue" evidence="2">
    <location>
        <position position="1"/>
    </location>
</feature>
<gene>
    <name evidence="2" type="ORF">QBC33DRAFT_582752</name>
</gene>
<accession>A0AAJ0C952</accession>
<dbReference type="AlphaFoldDB" id="A0AAJ0C952"/>
<organism evidence="2 3">
    <name type="scientific">Phialemonium atrogriseum</name>
    <dbReference type="NCBI Taxonomy" id="1093897"/>
    <lineage>
        <taxon>Eukaryota</taxon>
        <taxon>Fungi</taxon>
        <taxon>Dikarya</taxon>
        <taxon>Ascomycota</taxon>
        <taxon>Pezizomycotina</taxon>
        <taxon>Sordariomycetes</taxon>
        <taxon>Sordariomycetidae</taxon>
        <taxon>Cephalothecales</taxon>
        <taxon>Cephalothecaceae</taxon>
        <taxon>Phialemonium</taxon>
    </lineage>
</organism>
<dbReference type="RefSeq" id="XP_060288474.1">
    <property type="nucleotide sequence ID" value="XM_060431360.1"/>
</dbReference>
<keyword evidence="1" id="KW-0472">Membrane</keyword>
<name>A0AAJ0C952_9PEZI</name>
<evidence type="ECO:0000313" key="2">
    <source>
        <dbReference type="EMBL" id="KAK1772261.1"/>
    </source>
</evidence>
<evidence type="ECO:0000313" key="3">
    <source>
        <dbReference type="Proteomes" id="UP001244011"/>
    </source>
</evidence>
<evidence type="ECO:0000256" key="1">
    <source>
        <dbReference type="SAM" id="Phobius"/>
    </source>
</evidence>
<keyword evidence="1" id="KW-0812">Transmembrane</keyword>
<comment type="caution">
    <text evidence="2">The sequence shown here is derived from an EMBL/GenBank/DDBJ whole genome shotgun (WGS) entry which is preliminary data.</text>
</comment>
<dbReference type="Proteomes" id="UP001244011">
    <property type="component" value="Unassembled WGS sequence"/>
</dbReference>
<reference evidence="2" key="1">
    <citation type="submission" date="2023-06" db="EMBL/GenBank/DDBJ databases">
        <title>Genome-scale phylogeny and comparative genomics of the fungal order Sordariales.</title>
        <authorList>
            <consortium name="Lawrence Berkeley National Laboratory"/>
            <person name="Hensen N."/>
            <person name="Bonometti L."/>
            <person name="Westerberg I."/>
            <person name="Brannstrom I.O."/>
            <person name="Guillou S."/>
            <person name="Cros-Aarteil S."/>
            <person name="Calhoun S."/>
            <person name="Haridas S."/>
            <person name="Kuo A."/>
            <person name="Mondo S."/>
            <person name="Pangilinan J."/>
            <person name="Riley R."/>
            <person name="Labutti K."/>
            <person name="Andreopoulos B."/>
            <person name="Lipzen A."/>
            <person name="Chen C."/>
            <person name="Yanf M."/>
            <person name="Daum C."/>
            <person name="Ng V."/>
            <person name="Clum A."/>
            <person name="Steindorff A."/>
            <person name="Ohm R."/>
            <person name="Martin F."/>
            <person name="Silar P."/>
            <person name="Natvig D."/>
            <person name="Lalanne C."/>
            <person name="Gautier V."/>
            <person name="Ament-Velasquez S.L."/>
            <person name="Kruys A."/>
            <person name="Hutchinson M.I."/>
            <person name="Powell A.J."/>
            <person name="Barry K."/>
            <person name="Miller A.N."/>
            <person name="Grigoriev I.V."/>
            <person name="Debuchy R."/>
            <person name="Gladieux P."/>
            <person name="Thoren M.H."/>
            <person name="Johannesson H."/>
        </authorList>
    </citation>
    <scope>NUCLEOTIDE SEQUENCE</scope>
    <source>
        <strain evidence="2">8032-3</strain>
    </source>
</reference>